<evidence type="ECO:0000259" key="5">
    <source>
        <dbReference type="Pfam" id="PF00303"/>
    </source>
</evidence>
<gene>
    <name evidence="6" type="ORF">CJ235_11695</name>
</gene>
<accession>A0A2N6QBM0</accession>
<dbReference type="PANTHER" id="PTHR11548">
    <property type="entry name" value="THYMIDYLATE SYNTHASE 1"/>
    <property type="match status" value="1"/>
</dbReference>
<dbReference type="InterPro" id="IPR000398">
    <property type="entry name" value="Thymidylate_synthase"/>
</dbReference>
<keyword evidence="3" id="KW-0808">Transferase</keyword>
<dbReference type="EC" id="2.1.1.45" evidence="1"/>
<reference evidence="6 7" key="1">
    <citation type="submission" date="2017-09" db="EMBL/GenBank/DDBJ databases">
        <title>Bacterial strain isolated from the female urinary microbiota.</title>
        <authorList>
            <person name="Thomas-White K."/>
            <person name="Kumar N."/>
            <person name="Forster S."/>
            <person name="Putonti C."/>
            <person name="Lawley T."/>
            <person name="Wolfe A.J."/>
        </authorList>
    </citation>
    <scope>NUCLEOTIDE SEQUENCE [LARGE SCALE GENOMIC DNA]</scope>
    <source>
        <strain evidence="6 7">UMB0834</strain>
    </source>
</reference>
<comment type="caution">
    <text evidence="6">The sequence shown here is derived from an EMBL/GenBank/DDBJ whole genome shotgun (WGS) entry which is preliminary data.</text>
</comment>
<dbReference type="InterPro" id="IPR023451">
    <property type="entry name" value="Thymidate_synth/dCMP_Mease_dom"/>
</dbReference>
<evidence type="ECO:0000256" key="3">
    <source>
        <dbReference type="ARBA" id="ARBA00022679"/>
    </source>
</evidence>
<dbReference type="Pfam" id="PF00303">
    <property type="entry name" value="Thymidylat_synt"/>
    <property type="match status" value="1"/>
</dbReference>
<protein>
    <recommendedName>
        <fullName evidence="1">thymidylate synthase</fullName>
        <ecNumber evidence="1">2.1.1.45</ecNumber>
    </recommendedName>
</protein>
<dbReference type="GO" id="GO:0005829">
    <property type="term" value="C:cytosol"/>
    <property type="evidence" value="ECO:0007669"/>
    <property type="project" value="TreeGrafter"/>
</dbReference>
<evidence type="ECO:0000256" key="4">
    <source>
        <dbReference type="ARBA" id="ARBA00022727"/>
    </source>
</evidence>
<keyword evidence="4" id="KW-0545">Nucleotide biosynthesis</keyword>
<evidence type="ECO:0000313" key="7">
    <source>
        <dbReference type="Proteomes" id="UP000235748"/>
    </source>
</evidence>
<dbReference type="Gene3D" id="3.30.572.10">
    <property type="entry name" value="Thymidylate synthase/dCMP hydroxymethylase domain"/>
    <property type="match status" value="1"/>
</dbReference>
<keyword evidence="2" id="KW-0489">Methyltransferase</keyword>
<dbReference type="InterPro" id="IPR045097">
    <property type="entry name" value="Thymidate_synth/dCMP_Mease"/>
</dbReference>
<dbReference type="SUPFAM" id="SSF55831">
    <property type="entry name" value="Thymidylate synthase/dCMP hydroxymethylase"/>
    <property type="match status" value="1"/>
</dbReference>
<dbReference type="Proteomes" id="UP000235748">
    <property type="component" value="Unassembled WGS sequence"/>
</dbReference>
<feature type="domain" description="Thymidylate synthase/dCMP hydroxymethylase" evidence="5">
    <location>
        <begin position="2"/>
        <end position="156"/>
    </location>
</feature>
<sequence length="157" mass="18267">MLHQLNQNPASRRIMTSLWDVDDLDEISLEPCVWATNWKVSYGALNLHVKQRSADMALGHPFNVFQYAVLHRLIADQCGYELGNLYWCIDDAHVYLKHIDTLKKQLSNPINQSKPTISLPSKYDEKGNLKSFFERRLSEVQLNNYKHNGIFKYDIAE</sequence>
<dbReference type="PRINTS" id="PR00108">
    <property type="entry name" value="THYMDSNTHASE"/>
</dbReference>
<dbReference type="GO" id="GO:0032259">
    <property type="term" value="P:methylation"/>
    <property type="evidence" value="ECO:0007669"/>
    <property type="project" value="UniProtKB-KW"/>
</dbReference>
<evidence type="ECO:0000256" key="1">
    <source>
        <dbReference type="ARBA" id="ARBA00011947"/>
    </source>
</evidence>
<dbReference type="PANTHER" id="PTHR11548:SF1">
    <property type="entry name" value="THYMIDYLATE SYNTHASE 1"/>
    <property type="match status" value="1"/>
</dbReference>
<proteinExistence type="predicted"/>
<organism evidence="6 7">
    <name type="scientific">Staphylococcus pettenkoferi</name>
    <dbReference type="NCBI Taxonomy" id="170573"/>
    <lineage>
        <taxon>Bacteria</taxon>
        <taxon>Bacillati</taxon>
        <taxon>Bacillota</taxon>
        <taxon>Bacilli</taxon>
        <taxon>Bacillales</taxon>
        <taxon>Staphylococcaceae</taxon>
        <taxon>Staphylococcus</taxon>
    </lineage>
</organism>
<dbReference type="AlphaFoldDB" id="A0A2N6QBM0"/>
<evidence type="ECO:0000256" key="2">
    <source>
        <dbReference type="ARBA" id="ARBA00022603"/>
    </source>
</evidence>
<dbReference type="GO" id="GO:0004799">
    <property type="term" value="F:thymidylate synthase activity"/>
    <property type="evidence" value="ECO:0007669"/>
    <property type="project" value="UniProtKB-EC"/>
</dbReference>
<evidence type="ECO:0000313" key="6">
    <source>
        <dbReference type="EMBL" id="PMC16914.1"/>
    </source>
</evidence>
<name>A0A2N6QBM0_9STAP</name>
<dbReference type="InterPro" id="IPR036926">
    <property type="entry name" value="Thymidate_synth/dCMP_Mease_sf"/>
</dbReference>
<dbReference type="EMBL" id="PNGG01000010">
    <property type="protein sequence ID" value="PMC16914.1"/>
    <property type="molecule type" value="Genomic_DNA"/>
</dbReference>
<dbReference type="GO" id="GO:0006231">
    <property type="term" value="P:dTMP biosynthetic process"/>
    <property type="evidence" value="ECO:0007669"/>
    <property type="project" value="InterPro"/>
</dbReference>